<gene>
    <name evidence="1" type="ORF">C7460_11550</name>
</gene>
<keyword evidence="2" id="KW-1185">Reference proteome</keyword>
<evidence type="ECO:0000313" key="1">
    <source>
        <dbReference type="EMBL" id="RED96161.1"/>
    </source>
</evidence>
<dbReference type="RefSeq" id="WP_115869019.1">
    <property type="nucleotide sequence ID" value="NZ_QREG01000015.1"/>
</dbReference>
<evidence type="ECO:0008006" key="3">
    <source>
        <dbReference type="Google" id="ProtNLM"/>
    </source>
</evidence>
<proteinExistence type="predicted"/>
<dbReference type="PROSITE" id="PS51257">
    <property type="entry name" value="PROKAR_LIPOPROTEIN"/>
    <property type="match status" value="1"/>
</dbReference>
<dbReference type="Proteomes" id="UP000256779">
    <property type="component" value="Unassembled WGS sequence"/>
</dbReference>
<comment type="caution">
    <text evidence="1">The sequence shown here is derived from an EMBL/GenBank/DDBJ whole genome shotgun (WGS) entry which is preliminary data.</text>
</comment>
<sequence>MITKSITKNLRLAAILSVFTGIATIIGCNNPIEGIERGNPPLEAGSQKIVVNTTSDDASALSNYTVKVTDPSGTDSELAATSGTLEIGSLSTGNYTIEVIKDGYVGQSGDLTVELPEDESSDYEVAIDLELTKLADPVPVDNSTGGQVGTNSGGRTNAVTMVLDIPGNAIPGTGTTDIGLTALPVLNTNPNDPSSFAFAITPLTLTLTQPSTITFDLPQALINLGVSFILKGVDGTEVPVTVDAANKQGSADITKFGIYGLALDVSITKTADVQTRSAQGNCGEDLNTTVEGKATMGAIFAQLKGKTNRSLSKTVKVQKSGQPFFQIKGTASIQRVGYTITSGNATIESGFSGFGGAKVEYSSKECHDSGG</sequence>
<dbReference type="AlphaFoldDB" id="A0A3D9L0W4"/>
<organism evidence="1 2">
    <name type="scientific">Marinoscillum furvescens DSM 4134</name>
    <dbReference type="NCBI Taxonomy" id="1122208"/>
    <lineage>
        <taxon>Bacteria</taxon>
        <taxon>Pseudomonadati</taxon>
        <taxon>Bacteroidota</taxon>
        <taxon>Cytophagia</taxon>
        <taxon>Cytophagales</taxon>
        <taxon>Reichenbachiellaceae</taxon>
        <taxon>Marinoscillum</taxon>
    </lineage>
</organism>
<protein>
    <recommendedName>
        <fullName evidence="3">Carboxypeptidase family protein</fullName>
    </recommendedName>
</protein>
<accession>A0A3D9L0W4</accession>
<reference evidence="1 2" key="1">
    <citation type="submission" date="2018-07" db="EMBL/GenBank/DDBJ databases">
        <title>Genomic Encyclopedia of Type Strains, Phase IV (KMG-IV): sequencing the most valuable type-strain genomes for metagenomic binning, comparative biology and taxonomic classification.</title>
        <authorList>
            <person name="Goeker M."/>
        </authorList>
    </citation>
    <scope>NUCLEOTIDE SEQUENCE [LARGE SCALE GENOMIC DNA]</scope>
    <source>
        <strain evidence="1 2">DSM 4134</strain>
    </source>
</reference>
<name>A0A3D9L0W4_MARFU</name>
<dbReference type="EMBL" id="QREG01000015">
    <property type="protein sequence ID" value="RED96161.1"/>
    <property type="molecule type" value="Genomic_DNA"/>
</dbReference>
<evidence type="ECO:0000313" key="2">
    <source>
        <dbReference type="Proteomes" id="UP000256779"/>
    </source>
</evidence>